<gene>
    <name evidence="1" type="ORF">G2W53_010204</name>
</gene>
<evidence type="ECO:0000313" key="2">
    <source>
        <dbReference type="Proteomes" id="UP000634136"/>
    </source>
</evidence>
<sequence>MVSDDSGSENITVFDRDAFNYIGMTANVIAAEKLKMGAYSDGWPEKIDCFIGKKFVFKVGIKISEWNSYTSLIVQRMTNEPVILDKFSGYRLAQVTRVMLEIRNFVLLINLTSNFEDLSTPTKNKSKQLLNVGGQRLSFTDAEAPASIETLVTGKRSATVLCDNGQSSEDFVLISEATNKKNKM</sequence>
<dbReference type="OrthoDB" id="1434713at2759"/>
<dbReference type="Proteomes" id="UP000634136">
    <property type="component" value="Unassembled WGS sequence"/>
</dbReference>
<dbReference type="Gene3D" id="2.40.50.140">
    <property type="entry name" value="Nucleic acid-binding proteins"/>
    <property type="match status" value="1"/>
</dbReference>
<dbReference type="EMBL" id="JAAIUW010000004">
    <property type="protein sequence ID" value="KAF7835345.1"/>
    <property type="molecule type" value="Genomic_DNA"/>
</dbReference>
<dbReference type="AlphaFoldDB" id="A0A834X091"/>
<reference evidence="1" key="1">
    <citation type="submission" date="2020-09" db="EMBL/GenBank/DDBJ databases">
        <title>Genome-Enabled Discovery of Anthraquinone Biosynthesis in Senna tora.</title>
        <authorList>
            <person name="Kang S.-H."/>
            <person name="Pandey R.P."/>
            <person name="Lee C.-M."/>
            <person name="Sim J.-S."/>
            <person name="Jeong J.-T."/>
            <person name="Choi B.-S."/>
            <person name="Jung M."/>
            <person name="Ginzburg D."/>
            <person name="Zhao K."/>
            <person name="Won S.Y."/>
            <person name="Oh T.-J."/>
            <person name="Yu Y."/>
            <person name="Kim N.-H."/>
            <person name="Lee O.R."/>
            <person name="Lee T.-H."/>
            <person name="Bashyal P."/>
            <person name="Kim T.-S."/>
            <person name="Lee W.-H."/>
            <person name="Kawkins C."/>
            <person name="Kim C.-K."/>
            <person name="Kim J.S."/>
            <person name="Ahn B.O."/>
            <person name="Rhee S.Y."/>
            <person name="Sohng J.K."/>
        </authorList>
    </citation>
    <scope>NUCLEOTIDE SEQUENCE</scope>
    <source>
        <tissue evidence="1">Leaf</tissue>
    </source>
</reference>
<keyword evidence="2" id="KW-1185">Reference proteome</keyword>
<comment type="caution">
    <text evidence="1">The sequence shown here is derived from an EMBL/GenBank/DDBJ whole genome shotgun (WGS) entry which is preliminary data.</text>
</comment>
<dbReference type="SUPFAM" id="SSF50249">
    <property type="entry name" value="Nucleic acid-binding proteins"/>
    <property type="match status" value="1"/>
</dbReference>
<dbReference type="InterPro" id="IPR012340">
    <property type="entry name" value="NA-bd_OB-fold"/>
</dbReference>
<organism evidence="1 2">
    <name type="scientific">Senna tora</name>
    <dbReference type="NCBI Taxonomy" id="362788"/>
    <lineage>
        <taxon>Eukaryota</taxon>
        <taxon>Viridiplantae</taxon>
        <taxon>Streptophyta</taxon>
        <taxon>Embryophyta</taxon>
        <taxon>Tracheophyta</taxon>
        <taxon>Spermatophyta</taxon>
        <taxon>Magnoliopsida</taxon>
        <taxon>eudicotyledons</taxon>
        <taxon>Gunneridae</taxon>
        <taxon>Pentapetalae</taxon>
        <taxon>rosids</taxon>
        <taxon>fabids</taxon>
        <taxon>Fabales</taxon>
        <taxon>Fabaceae</taxon>
        <taxon>Caesalpinioideae</taxon>
        <taxon>Cassia clade</taxon>
        <taxon>Senna</taxon>
    </lineage>
</organism>
<evidence type="ECO:0000313" key="1">
    <source>
        <dbReference type="EMBL" id="KAF7835345.1"/>
    </source>
</evidence>
<protein>
    <submittedName>
        <fullName evidence="1">Uncharacterized protein</fullName>
    </submittedName>
</protein>
<accession>A0A834X091</accession>
<name>A0A834X091_9FABA</name>
<proteinExistence type="predicted"/>